<keyword evidence="4" id="KW-1185">Reference proteome</keyword>
<gene>
    <name evidence="3" type="ORF">AC625_15290</name>
</gene>
<proteinExistence type="predicted"/>
<comment type="caution">
    <text evidence="3">The sequence shown here is derived from an EMBL/GenBank/DDBJ whole genome shotgun (WGS) entry which is preliminary data.</text>
</comment>
<dbReference type="RefSeq" id="WP_049682061.1">
    <property type="nucleotide sequence ID" value="NZ_LFZW01000001.1"/>
</dbReference>
<dbReference type="STRING" id="1679170.AC625_15290"/>
<dbReference type="InterPro" id="IPR001845">
    <property type="entry name" value="HTH_ArsR_DNA-bd_dom"/>
</dbReference>
<protein>
    <submittedName>
        <fullName evidence="3">ArsR family transcriptional regulator</fullName>
    </submittedName>
</protein>
<sequence length="120" mass="14125">MSTSLQKHDVFQAIADPTRRDILRLLADKELSILEITGHFPMTRTAIAKHLHILSEAELVSGRKVGREKRFRLQPESLDELKQWLSYFEQFWHNKLSMLKHIVENEKEMDIKVIKTDSDK</sequence>
<feature type="domain" description="HTH arsR-type" evidence="2">
    <location>
        <begin position="1"/>
        <end position="93"/>
    </location>
</feature>
<name>A0A0K9GVJ1_9BACI</name>
<dbReference type="NCBIfam" id="NF033788">
    <property type="entry name" value="HTH_metalloreg"/>
    <property type="match status" value="1"/>
</dbReference>
<dbReference type="PANTHER" id="PTHR38600:SF2">
    <property type="entry name" value="SLL0088 PROTEIN"/>
    <property type="match status" value="1"/>
</dbReference>
<evidence type="ECO:0000259" key="2">
    <source>
        <dbReference type="PROSITE" id="PS50987"/>
    </source>
</evidence>
<dbReference type="InterPro" id="IPR036388">
    <property type="entry name" value="WH-like_DNA-bd_sf"/>
</dbReference>
<dbReference type="GO" id="GO:0003677">
    <property type="term" value="F:DNA binding"/>
    <property type="evidence" value="ECO:0007669"/>
    <property type="project" value="UniProtKB-KW"/>
</dbReference>
<dbReference type="Gene3D" id="1.10.10.10">
    <property type="entry name" value="Winged helix-like DNA-binding domain superfamily/Winged helix DNA-binding domain"/>
    <property type="match status" value="1"/>
</dbReference>
<organism evidence="3 4">
    <name type="scientific">Peribacillus loiseleuriae</name>
    <dbReference type="NCBI Taxonomy" id="1679170"/>
    <lineage>
        <taxon>Bacteria</taxon>
        <taxon>Bacillati</taxon>
        <taxon>Bacillota</taxon>
        <taxon>Bacilli</taxon>
        <taxon>Bacillales</taxon>
        <taxon>Bacillaceae</taxon>
        <taxon>Peribacillus</taxon>
    </lineage>
</organism>
<dbReference type="SUPFAM" id="SSF46785">
    <property type="entry name" value="Winged helix' DNA-binding domain"/>
    <property type="match status" value="1"/>
</dbReference>
<reference evidence="4" key="1">
    <citation type="submission" date="2015-07" db="EMBL/GenBank/DDBJ databases">
        <title>Genome sequencing project for genomic taxonomy and phylogenomics of Bacillus-like bacteria.</title>
        <authorList>
            <person name="Liu B."/>
            <person name="Wang J."/>
            <person name="Zhu Y."/>
            <person name="Liu G."/>
            <person name="Chen Q."/>
            <person name="Chen Z."/>
            <person name="Lan J."/>
            <person name="Che J."/>
            <person name="Ge C."/>
            <person name="Shi H."/>
            <person name="Pan Z."/>
            <person name="Liu X."/>
        </authorList>
    </citation>
    <scope>NUCLEOTIDE SEQUENCE [LARGE SCALE GENOMIC DNA]</scope>
    <source>
        <strain evidence="4">FJAT-27997</strain>
    </source>
</reference>
<dbReference type="EMBL" id="LFZW01000001">
    <property type="protein sequence ID" value="KMY50709.1"/>
    <property type="molecule type" value="Genomic_DNA"/>
</dbReference>
<dbReference type="PATRIC" id="fig|1679170.3.peg.3483"/>
<evidence type="ECO:0000313" key="4">
    <source>
        <dbReference type="Proteomes" id="UP000037146"/>
    </source>
</evidence>
<dbReference type="Pfam" id="PF01022">
    <property type="entry name" value="HTH_5"/>
    <property type="match status" value="1"/>
</dbReference>
<dbReference type="PRINTS" id="PR00778">
    <property type="entry name" value="HTHARSR"/>
</dbReference>
<dbReference type="PANTHER" id="PTHR38600">
    <property type="entry name" value="TRANSCRIPTIONAL REGULATORY PROTEIN"/>
    <property type="match status" value="1"/>
</dbReference>
<dbReference type="SMART" id="SM00418">
    <property type="entry name" value="HTH_ARSR"/>
    <property type="match status" value="1"/>
</dbReference>
<dbReference type="InterPro" id="IPR036390">
    <property type="entry name" value="WH_DNA-bd_sf"/>
</dbReference>
<dbReference type="InterPro" id="IPR011991">
    <property type="entry name" value="ArsR-like_HTH"/>
</dbReference>
<dbReference type="CDD" id="cd00090">
    <property type="entry name" value="HTH_ARSR"/>
    <property type="match status" value="1"/>
</dbReference>
<keyword evidence="1" id="KW-0238">DNA-binding</keyword>
<dbReference type="PROSITE" id="PS50987">
    <property type="entry name" value="HTH_ARSR_2"/>
    <property type="match status" value="1"/>
</dbReference>
<evidence type="ECO:0000256" key="1">
    <source>
        <dbReference type="ARBA" id="ARBA00023125"/>
    </source>
</evidence>
<evidence type="ECO:0000313" key="3">
    <source>
        <dbReference type="EMBL" id="KMY50709.1"/>
    </source>
</evidence>
<dbReference type="OrthoDB" id="9799175at2"/>
<accession>A0A0K9GVJ1</accession>
<dbReference type="GO" id="GO:0003700">
    <property type="term" value="F:DNA-binding transcription factor activity"/>
    <property type="evidence" value="ECO:0007669"/>
    <property type="project" value="InterPro"/>
</dbReference>
<dbReference type="AlphaFoldDB" id="A0A0K9GVJ1"/>
<dbReference type="Proteomes" id="UP000037146">
    <property type="component" value="Unassembled WGS sequence"/>
</dbReference>